<dbReference type="Pfam" id="PF01103">
    <property type="entry name" value="Omp85"/>
    <property type="match status" value="1"/>
</dbReference>
<evidence type="ECO:0000256" key="1">
    <source>
        <dbReference type="ARBA" id="ARBA00004370"/>
    </source>
</evidence>
<reference evidence="7 8" key="1">
    <citation type="submission" date="2023-03" db="EMBL/GenBank/DDBJ databases">
        <title>Novel Species.</title>
        <authorList>
            <person name="Ma S."/>
        </authorList>
    </citation>
    <scope>NUCLEOTIDE SEQUENCE [LARGE SCALE GENOMIC DNA]</scope>
    <source>
        <strain evidence="7 8">B11</strain>
    </source>
</reference>
<evidence type="ECO:0000256" key="3">
    <source>
        <dbReference type="ARBA" id="ARBA00022729"/>
    </source>
</evidence>
<evidence type="ECO:0000313" key="7">
    <source>
        <dbReference type="EMBL" id="WZL75661.1"/>
    </source>
</evidence>
<comment type="subcellular location">
    <subcellularLocation>
        <location evidence="1">Membrane</location>
    </subcellularLocation>
</comment>
<evidence type="ECO:0000256" key="4">
    <source>
        <dbReference type="ARBA" id="ARBA00023136"/>
    </source>
</evidence>
<evidence type="ECO:0000256" key="5">
    <source>
        <dbReference type="ARBA" id="ARBA00023237"/>
    </source>
</evidence>
<keyword evidence="4" id="KW-0472">Membrane</keyword>
<evidence type="ECO:0000313" key="8">
    <source>
        <dbReference type="Proteomes" id="UP001461341"/>
    </source>
</evidence>
<dbReference type="Proteomes" id="UP001461341">
    <property type="component" value="Chromosome"/>
</dbReference>
<keyword evidence="2" id="KW-0812">Transmembrane</keyword>
<evidence type="ECO:0000256" key="2">
    <source>
        <dbReference type="ARBA" id="ARBA00022692"/>
    </source>
</evidence>
<dbReference type="InterPro" id="IPR000184">
    <property type="entry name" value="Bac_surfAg_D15"/>
</dbReference>
<feature type="domain" description="POTRA" evidence="6">
    <location>
        <begin position="29"/>
        <end position="100"/>
    </location>
</feature>
<dbReference type="PANTHER" id="PTHR12815">
    <property type="entry name" value="SORTING AND ASSEMBLY MACHINERY SAMM50 PROTEIN FAMILY MEMBER"/>
    <property type="match status" value="1"/>
</dbReference>
<protein>
    <submittedName>
        <fullName evidence="7">BamA/TamA family outer membrane protein</fullName>
    </submittedName>
</protein>
<dbReference type="InterPro" id="IPR034746">
    <property type="entry name" value="POTRA"/>
</dbReference>
<dbReference type="InterPro" id="IPR039910">
    <property type="entry name" value="D15-like"/>
</dbReference>
<dbReference type="InterPro" id="IPR010827">
    <property type="entry name" value="BamA/TamA_POTRA"/>
</dbReference>
<accession>A0ABZ2Y9H5</accession>
<name>A0ABZ2Y9H5_9BACT</name>
<dbReference type="Gene3D" id="3.10.20.310">
    <property type="entry name" value="membrane protein fhac"/>
    <property type="match status" value="3"/>
</dbReference>
<dbReference type="PANTHER" id="PTHR12815:SF47">
    <property type="entry name" value="TRANSLOCATION AND ASSEMBLY MODULE SUBUNIT TAMA"/>
    <property type="match status" value="1"/>
</dbReference>
<evidence type="ECO:0000259" key="6">
    <source>
        <dbReference type="PROSITE" id="PS51779"/>
    </source>
</evidence>
<proteinExistence type="predicted"/>
<dbReference type="PROSITE" id="PS51779">
    <property type="entry name" value="POTRA"/>
    <property type="match status" value="2"/>
</dbReference>
<dbReference type="RefSeq" id="WP_369017811.1">
    <property type="nucleotide sequence ID" value="NZ_CP121689.1"/>
</dbReference>
<dbReference type="Pfam" id="PF07244">
    <property type="entry name" value="POTRA"/>
    <property type="match status" value="3"/>
</dbReference>
<dbReference type="EMBL" id="CP121689">
    <property type="protein sequence ID" value="WZL75661.1"/>
    <property type="molecule type" value="Genomic_DNA"/>
</dbReference>
<organism evidence="7 8">
    <name type="scientific">Thermatribacter velox</name>
    <dbReference type="NCBI Taxonomy" id="3039681"/>
    <lineage>
        <taxon>Bacteria</taxon>
        <taxon>Pseudomonadati</taxon>
        <taxon>Atribacterota</taxon>
        <taxon>Atribacteria</taxon>
        <taxon>Atribacterales</taxon>
        <taxon>Thermatribacteraceae</taxon>
        <taxon>Thermatribacter</taxon>
    </lineage>
</organism>
<keyword evidence="3" id="KW-0732">Signal</keyword>
<gene>
    <name evidence="7" type="ORF">QBE54_08700</name>
</gene>
<sequence>MAKIRWMGFLIFFLMLVWVFPVFAQESFPPVVAIRVEGNQHINEQLILSAVSLSLKEPFNPEKIKNDLKSIYDLGYFSKVWVDTKKYPDGVEVIYKVEEFPVIQEIAISGNTALSTEEIRKVMIVSPGQVMNWKIFQRDLERIKALYSDSGFIVAYIDGINFENGILRFTIHEGIIEEVIFEGLEKTKEYVLRRELDFEPPVIFDFARIKKNMQKIYDLGFFEDLSMKLEPGSDQEHIKLVIGVVEKKTGLAGVGVGYNSEEGWLGYVRYQEANLGGNGQKVELRYEFGSRTLYRLYFEEPWFLGDPTLLALSLYDQVKERTNYESGVEIGKYEEERIGGQLVFGRKINEDWAWRLTAKSERIDITVLEGEAPDRGGVTNSLSPMIIYDTRDSVLDPKEGWYAALEAELAGGALGGDNTFAKYVLDVRHFIDTGPDTVLALRLLGGTADTPLPDYEKFGVGGVNTLRGYDLFEFEGEKMLVFNLEYRWTVSENTQVVFFGDAGYAWPYEEPVSFEDIKTGYGVGIRVDTPIGPVRLDYGIGEHGGQTYFSIGHTF</sequence>
<dbReference type="Gene3D" id="2.40.160.50">
    <property type="entry name" value="membrane protein fhac: a member of the omp85/tpsb transporter family"/>
    <property type="match status" value="1"/>
</dbReference>
<keyword evidence="8" id="KW-1185">Reference proteome</keyword>
<feature type="domain" description="POTRA" evidence="6">
    <location>
        <begin position="101"/>
        <end position="174"/>
    </location>
</feature>
<keyword evidence="5" id="KW-0998">Cell outer membrane</keyword>